<keyword evidence="2" id="KW-0808">Transferase</keyword>
<dbReference type="SUPFAM" id="SSF51161">
    <property type="entry name" value="Trimeric LpxA-like enzymes"/>
    <property type="match status" value="1"/>
</dbReference>
<dbReference type="Gene3D" id="2.160.10.10">
    <property type="entry name" value="Hexapeptide repeat proteins"/>
    <property type="match status" value="1"/>
</dbReference>
<comment type="similarity">
    <text evidence="1">Belongs to the transferase hexapeptide repeat family.</text>
</comment>
<reference evidence="5 6" key="1">
    <citation type="submission" date="2017-03" db="EMBL/GenBank/DDBJ databases">
        <title>Genome sequencing of Shewanella japonica KCTC 22435.</title>
        <authorList>
            <person name="Kim K.M."/>
        </authorList>
    </citation>
    <scope>NUCLEOTIDE SEQUENCE [LARGE SCALE GENOMIC DNA]</scope>
    <source>
        <strain evidence="5 6">KCTC 22435</strain>
    </source>
</reference>
<dbReference type="PANTHER" id="PTHR43300:SF7">
    <property type="entry name" value="UDP-N-ACETYLBACILLOSAMINE N-ACETYLTRANSFERASE"/>
    <property type="match status" value="1"/>
</dbReference>
<dbReference type="InterPro" id="IPR018357">
    <property type="entry name" value="Hexapep_transf_CS"/>
</dbReference>
<gene>
    <name evidence="5" type="ORF">SJ2017_1344</name>
</gene>
<evidence type="ECO:0000313" key="5">
    <source>
        <dbReference type="EMBL" id="ARD21668.1"/>
    </source>
</evidence>
<protein>
    <submittedName>
        <fullName evidence="5">Acetyltransferase</fullName>
    </submittedName>
</protein>
<dbReference type="InterPro" id="IPR050179">
    <property type="entry name" value="Trans_hexapeptide_repeat"/>
</dbReference>
<dbReference type="EMBL" id="CP020472">
    <property type="protein sequence ID" value="ARD21668.1"/>
    <property type="molecule type" value="Genomic_DNA"/>
</dbReference>
<dbReference type="RefSeq" id="WP_218919244.1">
    <property type="nucleotide sequence ID" value="NZ_CP020472.1"/>
</dbReference>
<evidence type="ECO:0000256" key="2">
    <source>
        <dbReference type="ARBA" id="ARBA00022679"/>
    </source>
</evidence>
<dbReference type="InterPro" id="IPR041561">
    <property type="entry name" value="PglD_N"/>
</dbReference>
<sequence length="216" mass="22892">MIKRCAILGASGHGKVIAEIAELNHFTEIHFFDDRWPKLQNIEHWTVFGDTLELLSLVDQYELVVVAIGNNEIRLDKVNLLKSSGAKLSVLTHPSAIISSYSQLGEGCVVMANAVVNPFSLIGNACIVNTSATIDHDCIIANGVHVSPGANLAGGVKVGTISWIGIGAQVKQLVKIGENVVVGAGATVLHDVADSKTVVGCPARPLHINFKTISKI</sequence>
<dbReference type="Gene3D" id="3.40.50.20">
    <property type="match status" value="1"/>
</dbReference>
<dbReference type="NCBIfam" id="TIGR03570">
    <property type="entry name" value="NeuD_NnaD"/>
    <property type="match status" value="1"/>
</dbReference>
<feature type="domain" description="PglD N-terminal" evidence="4">
    <location>
        <begin position="6"/>
        <end position="78"/>
    </location>
</feature>
<evidence type="ECO:0000313" key="6">
    <source>
        <dbReference type="Proteomes" id="UP000191820"/>
    </source>
</evidence>
<dbReference type="Pfam" id="PF17836">
    <property type="entry name" value="PglD_N"/>
    <property type="match status" value="1"/>
</dbReference>
<evidence type="ECO:0000259" key="4">
    <source>
        <dbReference type="Pfam" id="PF17836"/>
    </source>
</evidence>
<evidence type="ECO:0000256" key="1">
    <source>
        <dbReference type="ARBA" id="ARBA00007274"/>
    </source>
</evidence>
<keyword evidence="3" id="KW-0677">Repeat</keyword>
<keyword evidence="6" id="KW-1185">Reference proteome</keyword>
<dbReference type="InterPro" id="IPR020019">
    <property type="entry name" value="AcTrfase_PglD-like"/>
</dbReference>
<dbReference type="PROSITE" id="PS00101">
    <property type="entry name" value="HEXAPEP_TRANSFERASES"/>
    <property type="match status" value="1"/>
</dbReference>
<accession>A0ABN4YB90</accession>
<name>A0ABN4YB90_9GAMM</name>
<proteinExistence type="inferred from homology"/>
<dbReference type="Proteomes" id="UP000191820">
    <property type="component" value="Chromosome"/>
</dbReference>
<dbReference type="PANTHER" id="PTHR43300">
    <property type="entry name" value="ACETYLTRANSFERASE"/>
    <property type="match status" value="1"/>
</dbReference>
<dbReference type="CDD" id="cd03360">
    <property type="entry name" value="LbH_AT_putative"/>
    <property type="match status" value="1"/>
</dbReference>
<evidence type="ECO:0000256" key="3">
    <source>
        <dbReference type="ARBA" id="ARBA00022737"/>
    </source>
</evidence>
<dbReference type="InterPro" id="IPR011004">
    <property type="entry name" value="Trimer_LpxA-like_sf"/>
</dbReference>
<organism evidence="5 6">
    <name type="scientific">Shewanella japonica</name>
    <dbReference type="NCBI Taxonomy" id="93973"/>
    <lineage>
        <taxon>Bacteria</taxon>
        <taxon>Pseudomonadati</taxon>
        <taxon>Pseudomonadota</taxon>
        <taxon>Gammaproteobacteria</taxon>
        <taxon>Alteromonadales</taxon>
        <taxon>Shewanellaceae</taxon>
        <taxon>Shewanella</taxon>
    </lineage>
</organism>